<sequence length="111" mass="11497">MSDPRYPSPDPQTQATAPEIDGADADTGDDRPAAGGFGSPHHGVDPKLLEILVCPITKSVLRYDPSRAELVSAAAGLAFPIRDGVPIMLVDEARRLDDTPPAVAGPASDPA</sequence>
<organism evidence="3 4">
    <name type="scientific">Rhodothalassium salexigens DSM 2132</name>
    <dbReference type="NCBI Taxonomy" id="1188247"/>
    <lineage>
        <taxon>Bacteria</taxon>
        <taxon>Pseudomonadati</taxon>
        <taxon>Pseudomonadota</taxon>
        <taxon>Alphaproteobacteria</taxon>
        <taxon>Rhodothalassiales</taxon>
        <taxon>Rhodothalassiaceae</taxon>
        <taxon>Rhodothalassium</taxon>
    </lineage>
</organism>
<keyword evidence="4" id="KW-1185">Reference proteome</keyword>
<gene>
    <name evidence="3" type="ORF">EV659_1113</name>
</gene>
<evidence type="ECO:0000313" key="3">
    <source>
        <dbReference type="EMBL" id="TCP31436.1"/>
    </source>
</evidence>
<feature type="compositionally biased region" description="Pro residues" evidence="2">
    <location>
        <begin position="1"/>
        <end position="10"/>
    </location>
</feature>
<dbReference type="Proteomes" id="UP000295399">
    <property type="component" value="Unassembled WGS sequence"/>
</dbReference>
<evidence type="ECO:0000256" key="1">
    <source>
        <dbReference type="HAMAP-Rule" id="MF_01187"/>
    </source>
</evidence>
<dbReference type="Pfam" id="PF03966">
    <property type="entry name" value="Trm112p"/>
    <property type="match status" value="1"/>
</dbReference>
<proteinExistence type="inferred from homology"/>
<comment type="caution">
    <text evidence="3">The sequence shown here is derived from an EMBL/GenBank/DDBJ whole genome shotgun (WGS) entry which is preliminary data.</text>
</comment>
<dbReference type="AlphaFoldDB" id="A0A4V2SNK3"/>
<dbReference type="SUPFAM" id="SSF158997">
    <property type="entry name" value="Trm112p-like"/>
    <property type="match status" value="1"/>
</dbReference>
<evidence type="ECO:0000313" key="4">
    <source>
        <dbReference type="Proteomes" id="UP000295399"/>
    </source>
</evidence>
<dbReference type="GO" id="GO:0005829">
    <property type="term" value="C:cytosol"/>
    <property type="evidence" value="ECO:0007669"/>
    <property type="project" value="TreeGrafter"/>
</dbReference>
<dbReference type="Gene3D" id="2.20.25.10">
    <property type="match status" value="1"/>
</dbReference>
<dbReference type="EMBL" id="SLXO01000011">
    <property type="protein sequence ID" value="TCP31436.1"/>
    <property type="molecule type" value="Genomic_DNA"/>
</dbReference>
<reference evidence="3 4" key="1">
    <citation type="submission" date="2019-03" db="EMBL/GenBank/DDBJ databases">
        <title>Genomic Encyclopedia of Type Strains, Phase IV (KMG-IV): sequencing the most valuable type-strain genomes for metagenomic binning, comparative biology and taxonomic classification.</title>
        <authorList>
            <person name="Goeker M."/>
        </authorList>
    </citation>
    <scope>NUCLEOTIDE SEQUENCE [LARGE SCALE GENOMIC DNA]</scope>
    <source>
        <strain evidence="3 4">DSM 2132</strain>
    </source>
</reference>
<evidence type="ECO:0000256" key="2">
    <source>
        <dbReference type="SAM" id="MobiDB-lite"/>
    </source>
</evidence>
<dbReference type="OrthoDB" id="9812205at2"/>
<dbReference type="InParanoid" id="A0A4V2SNK3"/>
<accession>A0A4V2SNK3</accession>
<dbReference type="PANTHER" id="PTHR33505:SF4">
    <property type="entry name" value="PROTEIN PREY, MITOCHONDRIAL"/>
    <property type="match status" value="1"/>
</dbReference>
<dbReference type="InterPro" id="IPR005651">
    <property type="entry name" value="Trm112-like"/>
</dbReference>
<comment type="similarity">
    <text evidence="1">Belongs to the UPF0434 family.</text>
</comment>
<protein>
    <recommendedName>
        <fullName evidence="1">UPF0434 protein EV659_1113</fullName>
    </recommendedName>
</protein>
<dbReference type="PANTHER" id="PTHR33505">
    <property type="entry name" value="ZGC:162634"/>
    <property type="match status" value="1"/>
</dbReference>
<dbReference type="HAMAP" id="MF_01187">
    <property type="entry name" value="UPF0434"/>
    <property type="match status" value="1"/>
</dbReference>
<name>A0A4V2SNK3_RHOSA</name>
<feature type="region of interest" description="Disordered" evidence="2">
    <location>
        <begin position="1"/>
        <end position="45"/>
    </location>
</feature>